<sequence>MQTAGRQKEQSGPGKTAEGRKTSEERGGTSPRYGRGSPPAVPSVPAGLPQGLALRAGAGPAAARGRQAVHIAPGLSRLLERYPWAAVPAAALRIPLPKGCALGGPGAAVGDALRL</sequence>
<gene>
    <name evidence="2" type="ORF">E5288_WYG002629</name>
</gene>
<protein>
    <submittedName>
        <fullName evidence="2">Uncharacterized protein</fullName>
    </submittedName>
</protein>
<proteinExistence type="predicted"/>
<name>A0A6B0R3U4_9CETA</name>
<organism evidence="2 3">
    <name type="scientific">Bos mutus</name>
    <name type="common">wild yak</name>
    <dbReference type="NCBI Taxonomy" id="72004"/>
    <lineage>
        <taxon>Eukaryota</taxon>
        <taxon>Metazoa</taxon>
        <taxon>Chordata</taxon>
        <taxon>Craniata</taxon>
        <taxon>Vertebrata</taxon>
        <taxon>Euteleostomi</taxon>
        <taxon>Mammalia</taxon>
        <taxon>Eutheria</taxon>
        <taxon>Laurasiatheria</taxon>
        <taxon>Artiodactyla</taxon>
        <taxon>Ruminantia</taxon>
        <taxon>Pecora</taxon>
        <taxon>Bovidae</taxon>
        <taxon>Bovinae</taxon>
        <taxon>Bos</taxon>
    </lineage>
</organism>
<evidence type="ECO:0000256" key="1">
    <source>
        <dbReference type="SAM" id="MobiDB-lite"/>
    </source>
</evidence>
<dbReference type="AlphaFoldDB" id="A0A6B0R3U4"/>
<evidence type="ECO:0000313" key="2">
    <source>
        <dbReference type="EMBL" id="MXQ83962.1"/>
    </source>
</evidence>
<feature type="region of interest" description="Disordered" evidence="1">
    <location>
        <begin position="1"/>
        <end position="52"/>
    </location>
</feature>
<dbReference type="Proteomes" id="UP000322234">
    <property type="component" value="Unassembled WGS sequence"/>
</dbReference>
<feature type="compositionally biased region" description="Basic and acidic residues" evidence="1">
    <location>
        <begin position="17"/>
        <end position="27"/>
    </location>
</feature>
<accession>A0A6B0R3U4</accession>
<keyword evidence="3" id="KW-1185">Reference proteome</keyword>
<evidence type="ECO:0000313" key="3">
    <source>
        <dbReference type="Proteomes" id="UP000322234"/>
    </source>
</evidence>
<dbReference type="EMBL" id="VBQZ03000018">
    <property type="protein sequence ID" value="MXQ83962.1"/>
    <property type="molecule type" value="Genomic_DNA"/>
</dbReference>
<comment type="caution">
    <text evidence="2">The sequence shown here is derived from an EMBL/GenBank/DDBJ whole genome shotgun (WGS) entry which is preliminary data.</text>
</comment>
<reference evidence="2" key="1">
    <citation type="submission" date="2019-10" db="EMBL/GenBank/DDBJ databases">
        <title>The sequence and de novo assembly of the wild yak genome.</title>
        <authorList>
            <person name="Liu Y."/>
        </authorList>
    </citation>
    <scope>NUCLEOTIDE SEQUENCE [LARGE SCALE GENOMIC DNA]</scope>
    <source>
        <strain evidence="2">WY2019</strain>
    </source>
</reference>